<proteinExistence type="inferred from homology"/>
<dbReference type="EMBL" id="CP046056">
    <property type="protein sequence ID" value="QQD24496.1"/>
    <property type="molecule type" value="Genomic_DNA"/>
</dbReference>
<dbReference type="SUPFAM" id="SSF100950">
    <property type="entry name" value="NagB/RpiA/CoA transferase-like"/>
    <property type="match status" value="1"/>
</dbReference>
<dbReference type="CDD" id="cd01400">
    <property type="entry name" value="6PGL"/>
    <property type="match status" value="1"/>
</dbReference>
<organism evidence="9 10">
    <name type="scientific">Venatoribacter cucullus</name>
    <dbReference type="NCBI Taxonomy" id="2661630"/>
    <lineage>
        <taxon>Bacteria</taxon>
        <taxon>Pseudomonadati</taxon>
        <taxon>Pseudomonadota</taxon>
        <taxon>Gammaproteobacteria</taxon>
        <taxon>Oceanospirillales</taxon>
        <taxon>Oceanospirillaceae</taxon>
        <taxon>Venatoribacter</taxon>
    </lineage>
</organism>
<comment type="similarity">
    <text evidence="4 7">Belongs to the glucosamine/galactosamine-6-phosphate isomerase family. 6-phosphogluconolactonase subfamily.</text>
</comment>
<evidence type="ECO:0000256" key="1">
    <source>
        <dbReference type="ARBA" id="ARBA00000832"/>
    </source>
</evidence>
<dbReference type="InterPro" id="IPR037171">
    <property type="entry name" value="NagB/RpiA_transferase-like"/>
</dbReference>
<dbReference type="Gene3D" id="3.40.50.1360">
    <property type="match status" value="1"/>
</dbReference>
<accession>A0A9X7YPA1</accession>
<evidence type="ECO:0000256" key="6">
    <source>
        <dbReference type="ARBA" id="ARBA00020337"/>
    </source>
</evidence>
<dbReference type="NCBIfam" id="TIGR01198">
    <property type="entry name" value="pgl"/>
    <property type="match status" value="1"/>
</dbReference>
<evidence type="ECO:0000313" key="9">
    <source>
        <dbReference type="EMBL" id="QQD24496.1"/>
    </source>
</evidence>
<keyword evidence="7 9" id="KW-0378">Hydrolase</keyword>
<evidence type="ECO:0000313" key="10">
    <source>
        <dbReference type="Proteomes" id="UP000596074"/>
    </source>
</evidence>
<dbReference type="EC" id="3.1.1.31" evidence="5 7"/>
<dbReference type="AlphaFoldDB" id="A0A9X7YPA1"/>
<dbReference type="Pfam" id="PF01182">
    <property type="entry name" value="Glucosamine_iso"/>
    <property type="match status" value="1"/>
</dbReference>
<feature type="domain" description="Glucosamine/galactosamine-6-phosphate isomerase" evidence="8">
    <location>
        <begin position="8"/>
        <end position="220"/>
    </location>
</feature>
<protein>
    <recommendedName>
        <fullName evidence="6 7">6-phosphogluconolactonase</fullName>
        <shortName evidence="7">6PGL</shortName>
        <ecNumber evidence="5 7">3.1.1.31</ecNumber>
    </recommendedName>
</protein>
<evidence type="ECO:0000256" key="5">
    <source>
        <dbReference type="ARBA" id="ARBA00013198"/>
    </source>
</evidence>
<dbReference type="GO" id="GO:0005975">
    <property type="term" value="P:carbohydrate metabolic process"/>
    <property type="evidence" value="ECO:0007669"/>
    <property type="project" value="UniProtKB-UniRule"/>
</dbReference>
<evidence type="ECO:0000259" key="8">
    <source>
        <dbReference type="Pfam" id="PF01182"/>
    </source>
</evidence>
<evidence type="ECO:0000256" key="4">
    <source>
        <dbReference type="ARBA" id="ARBA00010662"/>
    </source>
</evidence>
<comment type="function">
    <text evidence="2 7">Hydrolysis of 6-phosphogluconolactone to 6-phosphogluconate.</text>
</comment>
<gene>
    <name evidence="7 9" type="primary">pgl</name>
    <name evidence="9" type="ORF">GJQ55_08425</name>
</gene>
<comment type="catalytic activity">
    <reaction evidence="1 7">
        <text>6-phospho-D-glucono-1,5-lactone + H2O = 6-phospho-D-gluconate + H(+)</text>
        <dbReference type="Rhea" id="RHEA:12556"/>
        <dbReference type="ChEBI" id="CHEBI:15377"/>
        <dbReference type="ChEBI" id="CHEBI:15378"/>
        <dbReference type="ChEBI" id="CHEBI:57955"/>
        <dbReference type="ChEBI" id="CHEBI:58759"/>
        <dbReference type="EC" id="3.1.1.31"/>
    </reaction>
</comment>
<sequence length="235" mass="25889">MQDLRYPDSLTLARQLAGDLANRMRKSIEARGRVCIAVSGGQTPVAFFQALAQQQLPWDKVLITLVDERWVPETDPASNARLVREHLLQQQAAQAYFLPLKNSAADPVAGFMECENRLHEQIIRLDYAVLGLGHDGHTASWFPHSAALANAMSSSNAAWCCPVTDAPQHLQRMTLTWNLLSGCRHLFLHFEGPDKDAVFAAANDPAQLHDNAAMPVRTLLSQGDVPLSIYRTGVA</sequence>
<dbReference type="GO" id="GO:0006098">
    <property type="term" value="P:pentose-phosphate shunt"/>
    <property type="evidence" value="ECO:0007669"/>
    <property type="project" value="InterPro"/>
</dbReference>
<dbReference type="InterPro" id="IPR006148">
    <property type="entry name" value="Glc/Gal-6P_isomerase"/>
</dbReference>
<dbReference type="InterPro" id="IPR005900">
    <property type="entry name" value="6-phosphogluconolactonase_DevB"/>
</dbReference>
<dbReference type="KEGG" id="vcw:GJQ55_08425"/>
<dbReference type="PANTHER" id="PTHR11054">
    <property type="entry name" value="6-PHOSPHOGLUCONOLACTONASE"/>
    <property type="match status" value="1"/>
</dbReference>
<dbReference type="Proteomes" id="UP000596074">
    <property type="component" value="Chromosome"/>
</dbReference>
<evidence type="ECO:0000256" key="7">
    <source>
        <dbReference type="RuleBase" id="RU365095"/>
    </source>
</evidence>
<evidence type="ECO:0000256" key="3">
    <source>
        <dbReference type="ARBA" id="ARBA00004961"/>
    </source>
</evidence>
<dbReference type="RefSeq" id="WP_228344550.1">
    <property type="nucleotide sequence ID" value="NZ_CP046056.1"/>
</dbReference>
<dbReference type="GO" id="GO:0017057">
    <property type="term" value="F:6-phosphogluconolactonase activity"/>
    <property type="evidence" value="ECO:0007669"/>
    <property type="project" value="UniProtKB-UniRule"/>
</dbReference>
<dbReference type="InterPro" id="IPR039104">
    <property type="entry name" value="6PGL"/>
</dbReference>
<dbReference type="PANTHER" id="PTHR11054:SF0">
    <property type="entry name" value="6-PHOSPHOGLUCONOLACTONASE"/>
    <property type="match status" value="1"/>
</dbReference>
<name>A0A9X7YPA1_9GAMM</name>
<evidence type="ECO:0000256" key="2">
    <source>
        <dbReference type="ARBA" id="ARBA00002681"/>
    </source>
</evidence>
<comment type="pathway">
    <text evidence="3 7">Carbohydrate degradation; pentose phosphate pathway; D-ribulose 5-phosphate from D-glucose 6-phosphate (oxidative stage): step 2/3.</text>
</comment>
<keyword evidence="10" id="KW-1185">Reference proteome</keyword>
<reference evidence="9 10" key="1">
    <citation type="submission" date="2019-11" db="EMBL/GenBank/DDBJ databases">
        <title>Venatorbacter sp. nov. a predator of Campylobacter and other Gram-negative bacteria.</title>
        <authorList>
            <person name="Saeedi A."/>
            <person name="Cummings N.J."/>
            <person name="Connerton I.F."/>
            <person name="Connerton P.L."/>
        </authorList>
    </citation>
    <scope>NUCLEOTIDE SEQUENCE [LARGE SCALE GENOMIC DNA]</scope>
    <source>
        <strain evidence="9">XL5</strain>
    </source>
</reference>